<feature type="transmembrane region" description="Helical" evidence="9">
    <location>
        <begin position="275"/>
        <end position="298"/>
    </location>
</feature>
<feature type="transmembrane region" description="Helical" evidence="9">
    <location>
        <begin position="204"/>
        <end position="223"/>
    </location>
</feature>
<feature type="transmembrane region" description="Helical" evidence="9">
    <location>
        <begin position="109"/>
        <end position="131"/>
    </location>
</feature>
<evidence type="ECO:0000313" key="11">
    <source>
        <dbReference type="EMBL" id="STT56528.1"/>
    </source>
</evidence>
<evidence type="ECO:0000259" key="10">
    <source>
        <dbReference type="PROSITE" id="PS50850"/>
    </source>
</evidence>
<dbReference type="GO" id="GO:0022857">
    <property type="term" value="F:transmembrane transporter activity"/>
    <property type="evidence" value="ECO:0007669"/>
    <property type="project" value="InterPro"/>
</dbReference>
<dbReference type="Gene3D" id="1.20.1250.20">
    <property type="entry name" value="MFS general substrate transporter like domains"/>
    <property type="match status" value="1"/>
</dbReference>
<gene>
    <name evidence="11" type="primary">emrB_3</name>
    <name evidence="12" type="synonym">emrB_1</name>
    <name evidence="12" type="ORF">NCTC204_03144</name>
    <name evidence="11" type="ORF">NCTC8849_05185</name>
</gene>
<dbReference type="PROSITE" id="PS50850">
    <property type="entry name" value="MFS"/>
    <property type="match status" value="1"/>
</dbReference>
<dbReference type="NCBIfam" id="TIGR00711">
    <property type="entry name" value="efflux_EmrB"/>
    <property type="match status" value="1"/>
</dbReference>
<dbReference type="Proteomes" id="UP000254799">
    <property type="component" value="Unassembled WGS sequence"/>
</dbReference>
<accession>A0A377WTL0</accession>
<feature type="transmembrane region" description="Helical" evidence="9">
    <location>
        <begin position="12"/>
        <end position="31"/>
    </location>
</feature>
<keyword evidence="3" id="KW-0813">Transport</keyword>
<dbReference type="InterPro" id="IPR020846">
    <property type="entry name" value="MFS_dom"/>
</dbReference>
<dbReference type="Gene3D" id="1.20.1720.10">
    <property type="entry name" value="Multidrug resistance protein D"/>
    <property type="match status" value="1"/>
</dbReference>
<feature type="transmembrane region" description="Helical" evidence="9">
    <location>
        <begin position="54"/>
        <end position="72"/>
    </location>
</feature>
<feature type="transmembrane region" description="Helical" evidence="9">
    <location>
        <begin position="483"/>
        <end position="501"/>
    </location>
</feature>
<feature type="transmembrane region" description="Helical" evidence="9">
    <location>
        <begin position="235"/>
        <end position="254"/>
    </location>
</feature>
<dbReference type="EMBL" id="UGMD01000002">
    <property type="protein sequence ID" value="STV03200.1"/>
    <property type="molecule type" value="Genomic_DNA"/>
</dbReference>
<evidence type="ECO:0000256" key="8">
    <source>
        <dbReference type="ARBA" id="ARBA00023136"/>
    </source>
</evidence>
<dbReference type="RefSeq" id="WP_004149705.1">
    <property type="nucleotide sequence ID" value="NZ_CP040993.1"/>
</dbReference>
<sequence>MSNNTALPPLKGAALVLVTLALSMATFMQMLDSTISNVAIPTISGFLGASTDEGTWVITSFGVANAISIPVTGRLAQRFGERKLFLTSVTLFALASLCCGLSTNLDTLIGFRVVQGLVAGPLIPLSQSLLLRNYPPEKRNIALALWSMTVIIAPIFGPIIGGYICDNYDWGWIFLINVPLGVIVVVLTSWLLKGRETPTEPVKINLIALSLLVLGVGSLQIMLDKGKDLDWFNSTTIIVLAIIAVIAIILLVIWEATDNNPIIDLSLFRSRNFTIGILCIACAYLIYAGAIVLMPQLLQTVFEYTSVSAGLAYAPIGIMPLLLAPLIGRYGHKIDMRMLVTFSFIMYALCYYWRSVTFTSAIDFTWVIIPQFMQGFAVACFFLPLTTISLSGLPPEKFAAATSLSNFFRSLSGSIGTTITMTLWSHRDSFHHAQLTESVTEYNPPSVDMFHKLQHMGFDKQQIATYLNDQITQQSLLMAANDVFYLSAGVFLMLTLLVWFAKPPFNSSKAG</sequence>
<feature type="transmembrane region" description="Helical" evidence="9">
    <location>
        <begin position="170"/>
        <end position="192"/>
    </location>
</feature>
<dbReference type="SUPFAM" id="SSF103473">
    <property type="entry name" value="MFS general substrate transporter"/>
    <property type="match status" value="1"/>
</dbReference>
<dbReference type="GO" id="GO:0015721">
    <property type="term" value="P:bile acid and bile salt transport"/>
    <property type="evidence" value="ECO:0007669"/>
    <property type="project" value="UniProtKB-ARBA"/>
</dbReference>
<dbReference type="PANTHER" id="PTHR42718:SF9">
    <property type="entry name" value="MAJOR FACILITATOR SUPERFAMILY MULTIDRUG TRANSPORTER MFSC"/>
    <property type="match status" value="1"/>
</dbReference>
<comment type="similarity">
    <text evidence="2">Belongs to the major facilitator superfamily. EmrB family.</text>
</comment>
<dbReference type="EMBL" id="UGLC01000002">
    <property type="protein sequence ID" value="STT56528.1"/>
    <property type="molecule type" value="Genomic_DNA"/>
</dbReference>
<feature type="domain" description="Major facilitator superfamily (MFS) profile" evidence="10">
    <location>
        <begin position="18"/>
        <end position="506"/>
    </location>
</feature>
<evidence type="ECO:0000313" key="12">
    <source>
        <dbReference type="EMBL" id="STV03200.1"/>
    </source>
</evidence>
<keyword evidence="8 9" id="KW-0472">Membrane</keyword>
<evidence type="ECO:0000256" key="1">
    <source>
        <dbReference type="ARBA" id="ARBA00004429"/>
    </source>
</evidence>
<evidence type="ECO:0000256" key="2">
    <source>
        <dbReference type="ARBA" id="ARBA00008537"/>
    </source>
</evidence>
<evidence type="ECO:0000256" key="4">
    <source>
        <dbReference type="ARBA" id="ARBA00022475"/>
    </source>
</evidence>
<dbReference type="Pfam" id="PF07690">
    <property type="entry name" value="MFS_1"/>
    <property type="match status" value="1"/>
</dbReference>
<feature type="transmembrane region" description="Helical" evidence="9">
    <location>
        <begin position="336"/>
        <end position="354"/>
    </location>
</feature>
<feature type="transmembrane region" description="Helical" evidence="9">
    <location>
        <begin position="366"/>
        <end position="388"/>
    </location>
</feature>
<protein>
    <submittedName>
        <fullName evidence="11">Multidrug resistance protein B</fullName>
    </submittedName>
</protein>
<keyword evidence="5" id="KW-0997">Cell inner membrane</keyword>
<proteinExistence type="inferred from homology"/>
<dbReference type="GO" id="GO:0005886">
    <property type="term" value="C:plasma membrane"/>
    <property type="evidence" value="ECO:0007669"/>
    <property type="project" value="UniProtKB-SubCell"/>
</dbReference>
<name>A0A377WTL0_KLEPN</name>
<keyword evidence="6 9" id="KW-0812">Transmembrane</keyword>
<dbReference type="FunFam" id="1.20.1720.10:FF:000002">
    <property type="entry name" value="Multidrug resistance protein B"/>
    <property type="match status" value="1"/>
</dbReference>
<comment type="subcellular location">
    <subcellularLocation>
        <location evidence="1">Cell inner membrane</location>
        <topology evidence="1">Multi-pass membrane protein</topology>
    </subcellularLocation>
</comment>
<keyword evidence="7 9" id="KW-1133">Transmembrane helix</keyword>
<reference evidence="13 14" key="1">
    <citation type="submission" date="2018-06" db="EMBL/GenBank/DDBJ databases">
        <authorList>
            <consortium name="Pathogen Informatics"/>
            <person name="Doyle S."/>
        </authorList>
    </citation>
    <scope>NUCLEOTIDE SEQUENCE [LARGE SCALE GENOMIC DNA]</scope>
    <source>
        <strain evidence="12 14">NCTC204</strain>
        <strain evidence="11 13">NCTC8849</strain>
    </source>
</reference>
<dbReference type="CDD" id="cd17503">
    <property type="entry name" value="MFS_LmrB_MDR_like"/>
    <property type="match status" value="1"/>
</dbReference>
<dbReference type="InterPro" id="IPR004638">
    <property type="entry name" value="EmrB-like"/>
</dbReference>
<evidence type="ECO:0000256" key="9">
    <source>
        <dbReference type="SAM" id="Phobius"/>
    </source>
</evidence>
<feature type="transmembrane region" description="Helical" evidence="9">
    <location>
        <begin position="84"/>
        <end position="103"/>
    </location>
</feature>
<dbReference type="PANTHER" id="PTHR42718">
    <property type="entry name" value="MAJOR FACILITATOR SUPERFAMILY MULTIDRUG TRANSPORTER MFSC"/>
    <property type="match status" value="1"/>
</dbReference>
<evidence type="ECO:0000313" key="14">
    <source>
        <dbReference type="Proteomes" id="UP000255192"/>
    </source>
</evidence>
<dbReference type="InterPro" id="IPR036259">
    <property type="entry name" value="MFS_trans_sf"/>
</dbReference>
<evidence type="ECO:0000313" key="13">
    <source>
        <dbReference type="Proteomes" id="UP000254799"/>
    </source>
</evidence>
<evidence type="ECO:0000256" key="7">
    <source>
        <dbReference type="ARBA" id="ARBA00022989"/>
    </source>
</evidence>
<evidence type="ECO:0000256" key="3">
    <source>
        <dbReference type="ARBA" id="ARBA00022448"/>
    </source>
</evidence>
<keyword evidence="4" id="KW-1003">Cell membrane</keyword>
<feature type="transmembrane region" description="Helical" evidence="9">
    <location>
        <begin position="143"/>
        <end position="164"/>
    </location>
</feature>
<dbReference type="AlphaFoldDB" id="A0A377WTL0"/>
<dbReference type="InterPro" id="IPR011701">
    <property type="entry name" value="MFS"/>
</dbReference>
<organism evidence="11 13">
    <name type="scientific">Klebsiella pneumoniae</name>
    <dbReference type="NCBI Taxonomy" id="573"/>
    <lineage>
        <taxon>Bacteria</taxon>
        <taxon>Pseudomonadati</taxon>
        <taxon>Pseudomonadota</taxon>
        <taxon>Gammaproteobacteria</taxon>
        <taxon>Enterobacterales</taxon>
        <taxon>Enterobacteriaceae</taxon>
        <taxon>Klebsiella/Raoultella group</taxon>
        <taxon>Klebsiella</taxon>
        <taxon>Klebsiella pneumoniae complex</taxon>
    </lineage>
</organism>
<dbReference type="GO" id="GO:1990961">
    <property type="term" value="P:xenobiotic detoxification by transmembrane export across the plasma membrane"/>
    <property type="evidence" value="ECO:0007669"/>
    <property type="project" value="UniProtKB-ARBA"/>
</dbReference>
<evidence type="ECO:0000256" key="5">
    <source>
        <dbReference type="ARBA" id="ARBA00022519"/>
    </source>
</evidence>
<dbReference type="Proteomes" id="UP000255192">
    <property type="component" value="Unassembled WGS sequence"/>
</dbReference>
<feature type="transmembrane region" description="Helical" evidence="9">
    <location>
        <begin position="304"/>
        <end position="324"/>
    </location>
</feature>
<evidence type="ECO:0000256" key="6">
    <source>
        <dbReference type="ARBA" id="ARBA00022692"/>
    </source>
</evidence>